<organism evidence="1">
    <name type="scientific">Arundo donax</name>
    <name type="common">Giant reed</name>
    <name type="synonym">Donax arundinaceus</name>
    <dbReference type="NCBI Taxonomy" id="35708"/>
    <lineage>
        <taxon>Eukaryota</taxon>
        <taxon>Viridiplantae</taxon>
        <taxon>Streptophyta</taxon>
        <taxon>Embryophyta</taxon>
        <taxon>Tracheophyta</taxon>
        <taxon>Spermatophyta</taxon>
        <taxon>Magnoliopsida</taxon>
        <taxon>Liliopsida</taxon>
        <taxon>Poales</taxon>
        <taxon>Poaceae</taxon>
        <taxon>PACMAD clade</taxon>
        <taxon>Arundinoideae</taxon>
        <taxon>Arundineae</taxon>
        <taxon>Arundo</taxon>
    </lineage>
</organism>
<accession>A0A0A9GGH3</accession>
<protein>
    <submittedName>
        <fullName evidence="1">Uncharacterized protein</fullName>
    </submittedName>
</protein>
<dbReference type="AlphaFoldDB" id="A0A0A9GGH3"/>
<reference evidence="1" key="1">
    <citation type="submission" date="2014-09" db="EMBL/GenBank/DDBJ databases">
        <authorList>
            <person name="Magalhaes I.L.F."/>
            <person name="Oliveira U."/>
            <person name="Santos F.R."/>
            <person name="Vidigal T.H.D.A."/>
            <person name="Brescovit A.D."/>
            <person name="Santos A.J."/>
        </authorList>
    </citation>
    <scope>NUCLEOTIDE SEQUENCE</scope>
    <source>
        <tissue evidence="1">Shoot tissue taken approximately 20 cm above the soil surface</tissue>
    </source>
</reference>
<name>A0A0A9GGH3_ARUDO</name>
<dbReference type="EMBL" id="GBRH01176270">
    <property type="protein sequence ID" value="JAE21626.1"/>
    <property type="molecule type" value="Transcribed_RNA"/>
</dbReference>
<sequence>MTLKPSVLDLVVLNSACLVERTEIHGEHHCAMFTFNSHDIVRTVVWHIDHQDGVAIVAVHIASMLGSKLG</sequence>
<reference evidence="1" key="2">
    <citation type="journal article" date="2015" name="Data Brief">
        <title>Shoot transcriptome of the giant reed, Arundo donax.</title>
        <authorList>
            <person name="Barrero R.A."/>
            <person name="Guerrero F.D."/>
            <person name="Moolhuijzen P."/>
            <person name="Goolsby J.A."/>
            <person name="Tidwell J."/>
            <person name="Bellgard S.E."/>
            <person name="Bellgard M.I."/>
        </authorList>
    </citation>
    <scope>NUCLEOTIDE SEQUENCE</scope>
    <source>
        <tissue evidence="1">Shoot tissue taken approximately 20 cm above the soil surface</tissue>
    </source>
</reference>
<evidence type="ECO:0000313" key="1">
    <source>
        <dbReference type="EMBL" id="JAE21626.1"/>
    </source>
</evidence>
<proteinExistence type="predicted"/>